<proteinExistence type="predicted"/>
<dbReference type="EMBL" id="SRLO01000519">
    <property type="protein sequence ID" value="TNN53308.1"/>
    <property type="molecule type" value="Genomic_DNA"/>
</dbReference>
<keyword evidence="3" id="KW-1185">Reference proteome</keyword>
<evidence type="ECO:0000313" key="2">
    <source>
        <dbReference type="EMBL" id="TNN53308.1"/>
    </source>
</evidence>
<reference evidence="2 3" key="1">
    <citation type="submission" date="2019-03" db="EMBL/GenBank/DDBJ databases">
        <title>First draft genome of Liparis tanakae, snailfish: a comprehensive survey of snailfish specific genes.</title>
        <authorList>
            <person name="Kim W."/>
            <person name="Song I."/>
            <person name="Jeong J.-H."/>
            <person name="Kim D."/>
            <person name="Kim S."/>
            <person name="Ryu S."/>
            <person name="Song J.Y."/>
            <person name="Lee S.K."/>
        </authorList>
    </citation>
    <scope>NUCLEOTIDE SEQUENCE [LARGE SCALE GENOMIC DNA]</scope>
    <source>
        <tissue evidence="2">Muscle</tissue>
    </source>
</reference>
<name>A0A4Z2GIE3_9TELE</name>
<dbReference type="Proteomes" id="UP000314294">
    <property type="component" value="Unassembled WGS sequence"/>
</dbReference>
<gene>
    <name evidence="2" type="ORF">EYF80_036463</name>
</gene>
<evidence type="ECO:0000256" key="1">
    <source>
        <dbReference type="SAM" id="MobiDB-lite"/>
    </source>
</evidence>
<accession>A0A4Z2GIE3</accession>
<protein>
    <submittedName>
        <fullName evidence="2">Uncharacterized protein</fullName>
    </submittedName>
</protein>
<feature type="compositionally biased region" description="Basic and acidic residues" evidence="1">
    <location>
        <begin position="24"/>
        <end position="34"/>
    </location>
</feature>
<evidence type="ECO:0000313" key="3">
    <source>
        <dbReference type="Proteomes" id="UP000314294"/>
    </source>
</evidence>
<sequence length="68" mass="7324">MPSIPVGTLPPSAFTIKFGLSERKRSVEEERGGGEEDGGELVPDQFELSSSTGETGHVKCVRYVCILI</sequence>
<comment type="caution">
    <text evidence="2">The sequence shown here is derived from an EMBL/GenBank/DDBJ whole genome shotgun (WGS) entry which is preliminary data.</text>
</comment>
<feature type="region of interest" description="Disordered" evidence="1">
    <location>
        <begin position="24"/>
        <end position="52"/>
    </location>
</feature>
<organism evidence="2 3">
    <name type="scientific">Liparis tanakae</name>
    <name type="common">Tanaka's snailfish</name>
    <dbReference type="NCBI Taxonomy" id="230148"/>
    <lineage>
        <taxon>Eukaryota</taxon>
        <taxon>Metazoa</taxon>
        <taxon>Chordata</taxon>
        <taxon>Craniata</taxon>
        <taxon>Vertebrata</taxon>
        <taxon>Euteleostomi</taxon>
        <taxon>Actinopterygii</taxon>
        <taxon>Neopterygii</taxon>
        <taxon>Teleostei</taxon>
        <taxon>Neoteleostei</taxon>
        <taxon>Acanthomorphata</taxon>
        <taxon>Eupercaria</taxon>
        <taxon>Perciformes</taxon>
        <taxon>Cottioidei</taxon>
        <taxon>Cottales</taxon>
        <taxon>Liparidae</taxon>
        <taxon>Liparis</taxon>
    </lineage>
</organism>
<dbReference type="AlphaFoldDB" id="A0A4Z2GIE3"/>